<evidence type="ECO:0000259" key="6">
    <source>
        <dbReference type="Pfam" id="PF07980"/>
    </source>
</evidence>
<reference evidence="9" key="1">
    <citation type="submission" date="2019-08" db="EMBL/GenBank/DDBJ databases">
        <title>Seonamhaeicola sediminis sp. nov., isolated from marine sediment.</title>
        <authorList>
            <person name="Cao W.R."/>
        </authorList>
    </citation>
    <scope>NUCLEOTIDE SEQUENCE [LARGE SCALE GENOMIC DNA]</scope>
    <source>
        <strain evidence="9">Gy8</strain>
    </source>
</reference>
<dbReference type="PROSITE" id="PS51257">
    <property type="entry name" value="PROKAR_LIPOPROTEIN"/>
    <property type="match status" value="1"/>
</dbReference>
<evidence type="ECO:0000313" key="9">
    <source>
        <dbReference type="Proteomes" id="UP000321790"/>
    </source>
</evidence>
<protein>
    <submittedName>
        <fullName evidence="8">RagB/SusD family nutrient uptake outer membrane protein</fullName>
    </submittedName>
</protein>
<keyword evidence="9" id="KW-1185">Reference proteome</keyword>
<sequence>MNIYKYIILVCTIALVISCDKDELDEVPLEFLSPENSYTNSTDIETALVANYGILRELHNGVNNNIMHNGTDLCMSARNPETSGFGDYRVELSPSTGAVLEFWKLYYKIIANSNVILGRIDAIDYLDESVKDIHVAEARWFRGYAYRCLGYLYGGVPIILEEVSGPKRDFLRASKEETLSQAISDMEFAASNLPDISSISAEGKLNSAAAYHFLAELYIATDNYVEAISAANKVIDNSAISLMTSRFGSKASEEGDPYWDLFQRNNQNRNIGNTESILVLQEEFNIQGGTPIAQWESSTPFKYERYYGCLYWFLNDPDGEKIFFGPSTQNGGRPVGFVRPTPYFTHTIWGNGNWDVDLRNNNRNITRDWIVDNPSSSYFGQNISDFPQSWFNGLSAQDTLRDFYPNVAKISTPNDHPSELLLDESTGRMANSSGQTVTDWYLIRVAETYLLRAEAYLGQENTIAAAADINVVRSRSQAIPVVPGDVDINYILDERMRELNYEEDRRLTLARLGLVYDRTVLGNPFAGTTIEAFNNLFPIPFSEIQLNTELELEQNSGYVN</sequence>
<dbReference type="RefSeq" id="WP_147137204.1">
    <property type="nucleotide sequence ID" value="NZ_VOSC01000030.1"/>
</dbReference>
<accession>A0A5C7AEK3</accession>
<dbReference type="Proteomes" id="UP000321790">
    <property type="component" value="Unassembled WGS sequence"/>
</dbReference>
<keyword evidence="3" id="KW-0732">Signal</keyword>
<keyword evidence="4" id="KW-0472">Membrane</keyword>
<evidence type="ECO:0000256" key="4">
    <source>
        <dbReference type="ARBA" id="ARBA00023136"/>
    </source>
</evidence>
<proteinExistence type="inferred from homology"/>
<evidence type="ECO:0000256" key="3">
    <source>
        <dbReference type="ARBA" id="ARBA00022729"/>
    </source>
</evidence>
<feature type="domain" description="RagB/SusD" evidence="6">
    <location>
        <begin position="432"/>
        <end position="558"/>
    </location>
</feature>
<dbReference type="InterPro" id="IPR033985">
    <property type="entry name" value="SusD-like_N"/>
</dbReference>
<keyword evidence="5" id="KW-0998">Cell outer membrane</keyword>
<dbReference type="OrthoDB" id="5694214at2"/>
<dbReference type="AlphaFoldDB" id="A0A5C7AEK3"/>
<comment type="subcellular location">
    <subcellularLocation>
        <location evidence="1">Cell outer membrane</location>
    </subcellularLocation>
</comment>
<organism evidence="8 9">
    <name type="scientific">Seonamhaeicola algicola</name>
    <dbReference type="NCBI Taxonomy" id="1719036"/>
    <lineage>
        <taxon>Bacteria</taxon>
        <taxon>Pseudomonadati</taxon>
        <taxon>Bacteroidota</taxon>
        <taxon>Flavobacteriia</taxon>
        <taxon>Flavobacteriales</taxon>
        <taxon>Flavobacteriaceae</taxon>
    </lineage>
</organism>
<evidence type="ECO:0000256" key="2">
    <source>
        <dbReference type="ARBA" id="ARBA00006275"/>
    </source>
</evidence>
<evidence type="ECO:0000259" key="7">
    <source>
        <dbReference type="Pfam" id="PF14322"/>
    </source>
</evidence>
<dbReference type="Pfam" id="PF14322">
    <property type="entry name" value="SusD-like_3"/>
    <property type="match status" value="1"/>
</dbReference>
<dbReference type="Gene3D" id="1.25.40.390">
    <property type="match status" value="1"/>
</dbReference>
<evidence type="ECO:0000256" key="1">
    <source>
        <dbReference type="ARBA" id="ARBA00004442"/>
    </source>
</evidence>
<gene>
    <name evidence="8" type="ORF">FUA26_13545</name>
</gene>
<comment type="similarity">
    <text evidence="2">Belongs to the SusD family.</text>
</comment>
<feature type="domain" description="SusD-like N-terminal" evidence="7">
    <location>
        <begin position="91"/>
        <end position="218"/>
    </location>
</feature>
<evidence type="ECO:0000313" key="8">
    <source>
        <dbReference type="EMBL" id="TXE07240.1"/>
    </source>
</evidence>
<dbReference type="GO" id="GO:0009279">
    <property type="term" value="C:cell outer membrane"/>
    <property type="evidence" value="ECO:0007669"/>
    <property type="project" value="UniProtKB-SubCell"/>
</dbReference>
<dbReference type="Pfam" id="PF07980">
    <property type="entry name" value="SusD_RagB"/>
    <property type="match status" value="1"/>
</dbReference>
<name>A0A5C7AEK3_9FLAO</name>
<evidence type="ECO:0000256" key="5">
    <source>
        <dbReference type="ARBA" id="ARBA00023237"/>
    </source>
</evidence>
<dbReference type="EMBL" id="VOSC01000030">
    <property type="protein sequence ID" value="TXE07240.1"/>
    <property type="molecule type" value="Genomic_DNA"/>
</dbReference>
<dbReference type="InterPro" id="IPR011990">
    <property type="entry name" value="TPR-like_helical_dom_sf"/>
</dbReference>
<dbReference type="InterPro" id="IPR012944">
    <property type="entry name" value="SusD_RagB_dom"/>
</dbReference>
<dbReference type="SUPFAM" id="SSF48452">
    <property type="entry name" value="TPR-like"/>
    <property type="match status" value="1"/>
</dbReference>
<comment type="caution">
    <text evidence="8">The sequence shown here is derived from an EMBL/GenBank/DDBJ whole genome shotgun (WGS) entry which is preliminary data.</text>
</comment>